<dbReference type="Pfam" id="PF00093">
    <property type="entry name" value="VWC"/>
    <property type="match status" value="1"/>
</dbReference>
<evidence type="ECO:0000313" key="5">
    <source>
        <dbReference type="Proteomes" id="UP000710432"/>
    </source>
</evidence>
<keyword evidence="4" id="KW-0808">Transferase</keyword>
<dbReference type="PROSITE" id="PS50184">
    <property type="entry name" value="VWFC_2"/>
    <property type="match status" value="1"/>
</dbReference>
<evidence type="ECO:0000259" key="3">
    <source>
        <dbReference type="PROSITE" id="PS50184"/>
    </source>
</evidence>
<evidence type="ECO:0000256" key="2">
    <source>
        <dbReference type="SAM" id="SignalP"/>
    </source>
</evidence>
<keyword evidence="1" id="KW-0325">Glycoprotein</keyword>
<dbReference type="AlphaFoldDB" id="A0A8J6L060"/>
<dbReference type="GO" id="GO:0045667">
    <property type="term" value="P:regulation of osteoblast differentiation"/>
    <property type="evidence" value="ECO:0007669"/>
    <property type="project" value="TreeGrafter"/>
</dbReference>
<dbReference type="FunFam" id="2.10.25.10:FF:000120">
    <property type="entry name" value="Protein kinase C-binding protein NELL1"/>
    <property type="match status" value="1"/>
</dbReference>
<name>A0A8J6L060_MICOH</name>
<keyword evidence="2" id="KW-0732">Signal</keyword>
<reference evidence="4" key="1">
    <citation type="submission" date="2020-03" db="EMBL/GenBank/DDBJ databases">
        <title>Studies in the Genomics of Life Span.</title>
        <authorList>
            <person name="Glass D."/>
        </authorList>
    </citation>
    <scope>NUCLEOTIDE SEQUENCE</scope>
    <source>
        <strain evidence="4">LTLLF</strain>
        <tissue evidence="4">Muscle</tissue>
    </source>
</reference>
<dbReference type="GO" id="GO:0005737">
    <property type="term" value="C:cytoplasm"/>
    <property type="evidence" value="ECO:0007669"/>
    <property type="project" value="TreeGrafter"/>
</dbReference>
<dbReference type="SMART" id="SM00214">
    <property type="entry name" value="VWC"/>
    <property type="match status" value="2"/>
</dbReference>
<keyword evidence="4" id="KW-0418">Kinase</keyword>
<feature type="chain" id="PRO_5035145296" evidence="2">
    <location>
        <begin position="18"/>
        <end position="409"/>
    </location>
</feature>
<dbReference type="PANTHER" id="PTHR24042:SF2">
    <property type="entry name" value="PROTEIN KINASE C-BINDING PROTEIN NELL1"/>
    <property type="match status" value="1"/>
</dbReference>
<dbReference type="EMBL" id="JAATJU010016896">
    <property type="protein sequence ID" value="KAH0517236.1"/>
    <property type="molecule type" value="Genomic_DNA"/>
</dbReference>
<evidence type="ECO:0000313" key="4">
    <source>
        <dbReference type="EMBL" id="KAH0517236.1"/>
    </source>
</evidence>
<dbReference type="Gene3D" id="6.20.200.20">
    <property type="match status" value="1"/>
</dbReference>
<dbReference type="PROSITE" id="PS01208">
    <property type="entry name" value="VWFC_1"/>
    <property type="match status" value="1"/>
</dbReference>
<dbReference type="GO" id="GO:0005615">
    <property type="term" value="C:extracellular space"/>
    <property type="evidence" value="ECO:0007669"/>
    <property type="project" value="TreeGrafter"/>
</dbReference>
<feature type="signal peptide" evidence="2">
    <location>
        <begin position="1"/>
        <end position="17"/>
    </location>
</feature>
<accession>A0A8J6L060</accession>
<dbReference type="Proteomes" id="UP000710432">
    <property type="component" value="Unassembled WGS sequence"/>
</dbReference>
<dbReference type="InterPro" id="IPR051586">
    <property type="entry name" value="PKC-binding_NELL"/>
</dbReference>
<proteinExistence type="predicted"/>
<dbReference type="PANTHER" id="PTHR24042">
    <property type="entry name" value="NEL HOMOLOG"/>
    <property type="match status" value="1"/>
</dbReference>
<dbReference type="GO" id="GO:0016301">
    <property type="term" value="F:kinase activity"/>
    <property type="evidence" value="ECO:0007669"/>
    <property type="project" value="UniProtKB-KW"/>
</dbReference>
<feature type="domain" description="VWFC" evidence="3">
    <location>
        <begin position="140"/>
        <end position="201"/>
    </location>
</feature>
<sequence>MLWLFVWLMSLMQSLQFFKLPGVAVHAFTCIQCADSACCTDSLVSLAFWKTLVARKGASCTSQWLEEETLGIIQDGKIIFMPNGFITQCPNLNRTCPTCSDFLSLVQGIMDLQELLAKMTAKLNYAETRLGQLENCHCEKTCQVSGLLYRDQDSWVDGDNCRNCTCKSGAVECRRMSCPPLNCSPDSLPVHISGQCCKVCRPKCIYGGKVLAEGQRILTKSCRECRDGVLVKMTEACPPLNCSKKDHILPENQCCRVCRGHNFCAEAPKCGENSECKNWNTKATCECKSGYISVQGDSAFCEDFVYLKHLSFDFDSNCTYEKPCSKLPAADTQTSPGQALQLSPGVYMAMVRWIGKTQTRIHNLCLLNSVLGFCHQSGLLTTAWPLCFRDAMLIPALAWFLLLVENLAA</sequence>
<dbReference type="InterPro" id="IPR001007">
    <property type="entry name" value="VWF_dom"/>
</dbReference>
<evidence type="ECO:0000256" key="1">
    <source>
        <dbReference type="ARBA" id="ARBA00023180"/>
    </source>
</evidence>
<dbReference type="GO" id="GO:0005080">
    <property type="term" value="F:protein kinase C binding"/>
    <property type="evidence" value="ECO:0007669"/>
    <property type="project" value="TreeGrafter"/>
</dbReference>
<dbReference type="SMART" id="SM00215">
    <property type="entry name" value="VWC_out"/>
    <property type="match status" value="1"/>
</dbReference>
<organism evidence="4 5">
    <name type="scientific">Microtus ochrogaster</name>
    <name type="common">Prairie vole</name>
    <dbReference type="NCBI Taxonomy" id="79684"/>
    <lineage>
        <taxon>Eukaryota</taxon>
        <taxon>Metazoa</taxon>
        <taxon>Chordata</taxon>
        <taxon>Craniata</taxon>
        <taxon>Vertebrata</taxon>
        <taxon>Euteleostomi</taxon>
        <taxon>Mammalia</taxon>
        <taxon>Eutheria</taxon>
        <taxon>Euarchontoglires</taxon>
        <taxon>Glires</taxon>
        <taxon>Rodentia</taxon>
        <taxon>Myomorpha</taxon>
        <taxon>Muroidea</taxon>
        <taxon>Cricetidae</taxon>
        <taxon>Arvicolinae</taxon>
        <taxon>Microtus</taxon>
    </lineage>
</organism>
<gene>
    <name evidence="4" type="ORF">LTLLF_122250</name>
</gene>
<dbReference type="SUPFAM" id="SSF57603">
    <property type="entry name" value="FnI-like domain"/>
    <property type="match status" value="2"/>
</dbReference>
<dbReference type="GO" id="GO:0045778">
    <property type="term" value="P:positive regulation of ossification"/>
    <property type="evidence" value="ECO:0007669"/>
    <property type="project" value="TreeGrafter"/>
</dbReference>
<protein>
    <submittedName>
        <fullName evidence="4">Protein kinase C-binding protein NELL1</fullName>
    </submittedName>
</protein>
<comment type="caution">
    <text evidence="4">The sequence shown here is derived from an EMBL/GenBank/DDBJ whole genome shotgun (WGS) entry which is preliminary data.</text>
</comment>
<dbReference type="GO" id="GO:0008201">
    <property type="term" value="F:heparin binding"/>
    <property type="evidence" value="ECO:0007669"/>
    <property type="project" value="TreeGrafter"/>
</dbReference>